<reference evidence="2" key="1">
    <citation type="submission" date="2021-06" db="EMBL/GenBank/DDBJ databases">
        <authorList>
            <person name="Kallberg Y."/>
            <person name="Tangrot J."/>
            <person name="Rosling A."/>
        </authorList>
    </citation>
    <scope>NUCLEOTIDE SEQUENCE</scope>
    <source>
        <strain evidence="2">FL130A</strain>
    </source>
</reference>
<sequence length="60" mass="7112">GLYLDVVDPKKFYQAFATRFMNNKENKINNENINKQTKKEDDKDITRNTKQKSGNDMKQD</sequence>
<proteinExistence type="predicted"/>
<feature type="compositionally biased region" description="Basic and acidic residues" evidence="1">
    <location>
        <begin position="37"/>
        <end position="60"/>
    </location>
</feature>
<gene>
    <name evidence="2" type="ORF">ALEPTO_LOCUS12928</name>
</gene>
<evidence type="ECO:0000256" key="1">
    <source>
        <dbReference type="SAM" id="MobiDB-lite"/>
    </source>
</evidence>
<dbReference type="EMBL" id="CAJVPS010034751">
    <property type="protein sequence ID" value="CAG8740027.1"/>
    <property type="molecule type" value="Genomic_DNA"/>
</dbReference>
<comment type="caution">
    <text evidence="2">The sequence shown here is derived from an EMBL/GenBank/DDBJ whole genome shotgun (WGS) entry which is preliminary data.</text>
</comment>
<feature type="region of interest" description="Disordered" evidence="1">
    <location>
        <begin position="24"/>
        <end position="60"/>
    </location>
</feature>
<dbReference type="AlphaFoldDB" id="A0A9N9IKV9"/>
<accession>A0A9N9IKV9</accession>
<keyword evidence="3" id="KW-1185">Reference proteome</keyword>
<evidence type="ECO:0000313" key="2">
    <source>
        <dbReference type="EMBL" id="CAG8740027.1"/>
    </source>
</evidence>
<protein>
    <submittedName>
        <fullName evidence="2">7714_t:CDS:1</fullName>
    </submittedName>
</protein>
<feature type="non-terminal residue" evidence="2">
    <location>
        <position position="1"/>
    </location>
</feature>
<evidence type="ECO:0000313" key="3">
    <source>
        <dbReference type="Proteomes" id="UP000789508"/>
    </source>
</evidence>
<dbReference type="Proteomes" id="UP000789508">
    <property type="component" value="Unassembled WGS sequence"/>
</dbReference>
<organism evidence="2 3">
    <name type="scientific">Ambispora leptoticha</name>
    <dbReference type="NCBI Taxonomy" id="144679"/>
    <lineage>
        <taxon>Eukaryota</taxon>
        <taxon>Fungi</taxon>
        <taxon>Fungi incertae sedis</taxon>
        <taxon>Mucoromycota</taxon>
        <taxon>Glomeromycotina</taxon>
        <taxon>Glomeromycetes</taxon>
        <taxon>Archaeosporales</taxon>
        <taxon>Ambisporaceae</taxon>
        <taxon>Ambispora</taxon>
    </lineage>
</organism>
<name>A0A9N9IKV9_9GLOM</name>